<comment type="caution">
    <text evidence="2">The sequence shown here is derived from an EMBL/GenBank/DDBJ whole genome shotgun (WGS) entry which is preliminary data.</text>
</comment>
<evidence type="ECO:0000259" key="1">
    <source>
        <dbReference type="Pfam" id="PF01323"/>
    </source>
</evidence>
<dbReference type="InterPro" id="IPR001853">
    <property type="entry name" value="DSBA-like_thioredoxin_dom"/>
</dbReference>
<dbReference type="EMBL" id="JBHSTI010000008">
    <property type="protein sequence ID" value="MFC6238307.1"/>
    <property type="molecule type" value="Genomic_DNA"/>
</dbReference>
<keyword evidence="3" id="KW-1185">Reference proteome</keyword>
<dbReference type="InterPro" id="IPR036249">
    <property type="entry name" value="Thioredoxin-like_sf"/>
</dbReference>
<reference evidence="3" key="1">
    <citation type="journal article" date="2019" name="Int. J. Syst. Evol. Microbiol.">
        <title>The Global Catalogue of Microorganisms (GCM) 10K type strain sequencing project: providing services to taxonomists for standard genome sequencing and annotation.</title>
        <authorList>
            <consortium name="The Broad Institute Genomics Platform"/>
            <consortium name="The Broad Institute Genome Sequencing Center for Infectious Disease"/>
            <person name="Wu L."/>
            <person name="Ma J."/>
        </authorList>
    </citation>
    <scope>NUCLEOTIDE SEQUENCE [LARGE SCALE GENOMIC DNA]</scope>
    <source>
        <strain evidence="3">CGMCC 4.7317</strain>
    </source>
</reference>
<name>A0ABW1T0S4_9ACTN</name>
<proteinExistence type="predicted"/>
<gene>
    <name evidence="2" type="ORF">ACFQGU_10495</name>
</gene>
<feature type="domain" description="DSBA-like thioredoxin" evidence="1">
    <location>
        <begin position="69"/>
        <end position="166"/>
    </location>
</feature>
<dbReference type="CDD" id="cd02972">
    <property type="entry name" value="DsbA_family"/>
    <property type="match status" value="1"/>
</dbReference>
<dbReference type="RefSeq" id="WP_386766408.1">
    <property type="nucleotide sequence ID" value="NZ_JBHSTI010000008.1"/>
</dbReference>
<dbReference type="Pfam" id="PF01323">
    <property type="entry name" value="DSBA"/>
    <property type="match status" value="1"/>
</dbReference>
<dbReference type="SUPFAM" id="SSF52833">
    <property type="entry name" value="Thioredoxin-like"/>
    <property type="match status" value="1"/>
</dbReference>
<accession>A0ABW1T0S4</accession>
<dbReference type="Proteomes" id="UP001596138">
    <property type="component" value="Unassembled WGS sequence"/>
</dbReference>
<protein>
    <submittedName>
        <fullName evidence="2">DsbA family protein</fullName>
    </submittedName>
</protein>
<dbReference type="Gene3D" id="3.40.30.10">
    <property type="entry name" value="Glutaredoxin"/>
    <property type="match status" value="1"/>
</dbReference>
<organism evidence="2 3">
    <name type="scientific">Longivirga aurantiaca</name>
    <dbReference type="NCBI Taxonomy" id="1837743"/>
    <lineage>
        <taxon>Bacteria</taxon>
        <taxon>Bacillati</taxon>
        <taxon>Actinomycetota</taxon>
        <taxon>Actinomycetes</taxon>
        <taxon>Sporichthyales</taxon>
        <taxon>Sporichthyaceae</taxon>
        <taxon>Longivirga</taxon>
    </lineage>
</organism>
<evidence type="ECO:0000313" key="2">
    <source>
        <dbReference type="EMBL" id="MFC6238307.1"/>
    </source>
</evidence>
<evidence type="ECO:0000313" key="3">
    <source>
        <dbReference type="Proteomes" id="UP001596138"/>
    </source>
</evidence>
<sequence length="178" mass="18966">MPAVSLSEVDSPSPRRDDDGAVVLDWWVDLCCPDVLESAELLDELRDELGDRLVVRLRHLPLVSHVWAVAAAQCQVEAAAQGRGEEFAAHAIAQMETLEGPGDYVELAEHLGLDSDEVALALFDGRHAAAVKAEHDEGRALGVTGTPTFVVDGLLVDAGDTLVGAKDAVLTRVRRALA</sequence>